<dbReference type="AlphaFoldDB" id="A0A819S0C7"/>
<keyword evidence="6" id="KW-0443">Lipid metabolism</keyword>
<keyword evidence="5 7" id="KW-0442">Lipid degradation</keyword>
<dbReference type="InterPro" id="IPR016555">
    <property type="entry name" value="PLipase_D_euk"/>
</dbReference>
<evidence type="ECO:0000256" key="8">
    <source>
        <dbReference type="SAM" id="MobiDB-lite"/>
    </source>
</evidence>
<dbReference type="SMART" id="SM00312">
    <property type="entry name" value="PX"/>
    <property type="match status" value="1"/>
</dbReference>
<evidence type="ECO:0000256" key="1">
    <source>
        <dbReference type="ARBA" id="ARBA00000798"/>
    </source>
</evidence>
<dbReference type="EC" id="3.1.4.4" evidence="7"/>
<evidence type="ECO:0000259" key="9">
    <source>
        <dbReference type="PROSITE" id="PS50035"/>
    </source>
</evidence>
<dbReference type="Gene3D" id="3.30.1520.10">
    <property type="entry name" value="Phox-like domain"/>
    <property type="match status" value="1"/>
</dbReference>
<feature type="compositionally biased region" description="Polar residues" evidence="8">
    <location>
        <begin position="1067"/>
        <end position="1080"/>
    </location>
</feature>
<comment type="similarity">
    <text evidence="2 7">Belongs to the phospholipase D family.</text>
</comment>
<keyword evidence="4 7" id="KW-0378">Hydrolase</keyword>
<dbReference type="Pfam" id="PF13091">
    <property type="entry name" value="PLDc_2"/>
    <property type="match status" value="1"/>
</dbReference>
<dbReference type="PROSITE" id="PS50035">
    <property type="entry name" value="PLD"/>
    <property type="match status" value="2"/>
</dbReference>
<evidence type="ECO:0000256" key="6">
    <source>
        <dbReference type="ARBA" id="ARBA00023098"/>
    </source>
</evidence>
<dbReference type="SUPFAM" id="SSF56024">
    <property type="entry name" value="Phospholipase D/nuclease"/>
    <property type="match status" value="2"/>
</dbReference>
<feature type="domain" description="PLD phosphodiesterase" evidence="9">
    <location>
        <begin position="878"/>
        <end position="905"/>
    </location>
</feature>
<evidence type="ECO:0000313" key="12">
    <source>
        <dbReference type="Proteomes" id="UP000663868"/>
    </source>
</evidence>
<feature type="domain" description="PLD phosphodiesterase" evidence="9">
    <location>
        <begin position="473"/>
        <end position="500"/>
    </location>
</feature>
<keyword evidence="3" id="KW-0677">Repeat</keyword>
<dbReference type="Pfam" id="PF00787">
    <property type="entry name" value="PX"/>
    <property type="match status" value="1"/>
</dbReference>
<reference evidence="11" key="1">
    <citation type="submission" date="2021-02" db="EMBL/GenBank/DDBJ databases">
        <authorList>
            <person name="Nowell W R."/>
        </authorList>
    </citation>
    <scope>NUCLEOTIDE SEQUENCE</scope>
</reference>
<evidence type="ECO:0000256" key="5">
    <source>
        <dbReference type="ARBA" id="ARBA00022963"/>
    </source>
</evidence>
<feature type="region of interest" description="Disordered" evidence="8">
    <location>
        <begin position="1054"/>
        <end position="1080"/>
    </location>
</feature>
<evidence type="ECO:0000256" key="3">
    <source>
        <dbReference type="ARBA" id="ARBA00022737"/>
    </source>
</evidence>
<dbReference type="GO" id="GO:0035556">
    <property type="term" value="P:intracellular signal transduction"/>
    <property type="evidence" value="ECO:0007669"/>
    <property type="project" value="InterPro"/>
</dbReference>
<dbReference type="Gene3D" id="3.30.870.10">
    <property type="entry name" value="Endonuclease Chain A"/>
    <property type="match status" value="2"/>
</dbReference>
<proteinExistence type="inferred from homology"/>
<feature type="compositionally biased region" description="Low complexity" evidence="8">
    <location>
        <begin position="1055"/>
        <end position="1066"/>
    </location>
</feature>
<dbReference type="PIRSF" id="PIRSF009376">
    <property type="entry name" value="Phospholipase_D_euk"/>
    <property type="match status" value="1"/>
</dbReference>
<evidence type="ECO:0000256" key="4">
    <source>
        <dbReference type="ARBA" id="ARBA00022801"/>
    </source>
</evidence>
<dbReference type="GO" id="GO:0035091">
    <property type="term" value="F:phosphatidylinositol binding"/>
    <property type="evidence" value="ECO:0007669"/>
    <property type="project" value="InterPro"/>
</dbReference>
<dbReference type="GO" id="GO:0004630">
    <property type="term" value="F:phospholipase D activity"/>
    <property type="evidence" value="ECO:0007669"/>
    <property type="project" value="UniProtKB-UniRule"/>
</dbReference>
<feature type="compositionally biased region" description="Basic and acidic residues" evidence="8">
    <location>
        <begin position="1127"/>
        <end position="1141"/>
    </location>
</feature>
<dbReference type="CDD" id="cd09141">
    <property type="entry name" value="PLDc_vPLD1_2_yPLD_like_2"/>
    <property type="match status" value="1"/>
</dbReference>
<sequence>MTENDQFEGIDDLVQSTEDAVEFNLIKDNMEQTDTEYLPDSDWNYEAKFEELVQAISINNNDEQNDNTSIFDLPVQVTKIEAEKIHNPITDFRHPYLYTISIRSGSAYEWTIKKRYKHFIELHKDLLDYAQFRIDKIQYNLNTARLSTTDIDDMSDYSIIDEEQPGFPINNDHISFISKSSNDEQCKILQEYLNKILKHPKLREHHAVKNFLEVSHLSFALGLGKSLQEGDLLKRSKNIHHEHSIFLRTPFLLDKYKSHHGRKWFVIKDSYFVNMKFDSIVDDIPMLVDQAFSIEQGFWKTKTKNGIRIENLQHLMIIKCQSENERDVWFNSLLELKTTSIFTQQHRFFSFAPIRRQQYAQWFINGQSYTEALVKAILAAREEIYITDWWLSPEIMLIRPFQDDSMRLDNLLGRRAEEGIRIYVLIYNDIESTMGLNSRHSKRKLISKSPIKKNIKVIQHPHRRLSSGLKTSFLFSPHEKLVIIDQRLAFIGGMDLCFGRWDNHNYRLIDLGDENITELKLPEQLIIESITNKHTKKRNFEKNVHDPSYRDTQANVTQKVPKKESSNKDNEFQKQTDRHEKKWRRILKVINRKSDSDDSSDPEQDVIVNTQPRTTVDVTSVTNDKCYLFPGKDYANYYEKDFESLEKYDEGDYIDRKSAPRLPWHDEILVVAGEAARDCARHFIQRWNIHKRDNYSLNESYPYLLPKTYDDAELVDTSLLRSILPDNRPPICIDAQCIRSSSYWSSGIRTVEHSSENAYVDMINNAQHFIYIENQFFITIADDTIVKNKIADALYRRIIRACVEKEKFRIYVILPLLAAFSDTNSVRAVFYFIMRSINKGEMSLYQRLKQNGVPSPEEYITFHGMRNWDILMGNLVTEIIYVHAKLMIVDDQMCVCGSANINDRSLLGTRDSEVCLVVNDLEMIDSHLNGQMTKVGRFCSTWRKTLFRHILGIENKEEINVDDPCTDEFYEYFRRTAKNNTQIYEEVFNTIPTNQVRQYDDIEAYSQRSSLKDTDPQTAYNKCKQIQGYIVEFPIEFLMDDGIMPKLITSQGVAPSSFRVRRPSSSNENKIVQNQQDENTNEISHINLSKEAQISRTKSEISRLSVTDVRHTETPKSNLSIQNTNKQYRDHKKETTRVSPY</sequence>
<organism evidence="11 12">
    <name type="scientific">Adineta steineri</name>
    <dbReference type="NCBI Taxonomy" id="433720"/>
    <lineage>
        <taxon>Eukaryota</taxon>
        <taxon>Metazoa</taxon>
        <taxon>Spiralia</taxon>
        <taxon>Gnathifera</taxon>
        <taxon>Rotifera</taxon>
        <taxon>Eurotatoria</taxon>
        <taxon>Bdelloidea</taxon>
        <taxon>Adinetida</taxon>
        <taxon>Adinetidae</taxon>
        <taxon>Adineta</taxon>
    </lineage>
</organism>
<gene>
    <name evidence="11" type="ORF">KXQ929_LOCUS31793</name>
</gene>
<evidence type="ECO:0000256" key="7">
    <source>
        <dbReference type="PIRNR" id="PIRNR009376"/>
    </source>
</evidence>
<dbReference type="Pfam" id="PF00614">
    <property type="entry name" value="PLDc"/>
    <property type="match status" value="1"/>
</dbReference>
<evidence type="ECO:0000313" key="11">
    <source>
        <dbReference type="EMBL" id="CAF4055192.1"/>
    </source>
</evidence>
<comment type="caution">
    <text evidence="11">The sequence shown here is derived from an EMBL/GenBank/DDBJ whole genome shotgun (WGS) entry which is preliminary data.</text>
</comment>
<dbReference type="SMART" id="SM00155">
    <property type="entry name" value="PLDc"/>
    <property type="match status" value="2"/>
</dbReference>
<dbReference type="GO" id="GO:0009395">
    <property type="term" value="P:phospholipid catabolic process"/>
    <property type="evidence" value="ECO:0007669"/>
    <property type="project" value="TreeGrafter"/>
</dbReference>
<dbReference type="EMBL" id="CAJOBB010003721">
    <property type="protein sequence ID" value="CAF4055192.1"/>
    <property type="molecule type" value="Genomic_DNA"/>
</dbReference>
<name>A0A819S0C7_9BILA</name>
<evidence type="ECO:0000256" key="2">
    <source>
        <dbReference type="ARBA" id="ARBA00008664"/>
    </source>
</evidence>
<dbReference type="InterPro" id="IPR001736">
    <property type="entry name" value="PLipase_D/transphosphatidylase"/>
</dbReference>
<dbReference type="Proteomes" id="UP000663868">
    <property type="component" value="Unassembled WGS sequence"/>
</dbReference>
<dbReference type="InterPro" id="IPR015679">
    <property type="entry name" value="PLipase_D_fam"/>
</dbReference>
<protein>
    <recommendedName>
        <fullName evidence="7">Phospholipase</fullName>
        <ecNumber evidence="7">3.1.4.4</ecNumber>
    </recommendedName>
</protein>
<feature type="compositionally biased region" description="Basic and acidic residues" evidence="8">
    <location>
        <begin position="561"/>
        <end position="579"/>
    </location>
</feature>
<dbReference type="PANTHER" id="PTHR18896:SF76">
    <property type="entry name" value="PHOSPHOLIPASE"/>
    <property type="match status" value="1"/>
</dbReference>
<evidence type="ECO:0000259" key="10">
    <source>
        <dbReference type="PROSITE" id="PS50195"/>
    </source>
</evidence>
<feature type="compositionally biased region" description="Basic and acidic residues" evidence="8">
    <location>
        <begin position="538"/>
        <end position="549"/>
    </location>
</feature>
<feature type="compositionally biased region" description="Polar residues" evidence="8">
    <location>
        <begin position="1115"/>
        <end position="1126"/>
    </location>
</feature>
<dbReference type="SUPFAM" id="SSF64268">
    <property type="entry name" value="PX domain"/>
    <property type="match status" value="1"/>
</dbReference>
<feature type="region of interest" description="Disordered" evidence="8">
    <location>
        <begin position="538"/>
        <end position="579"/>
    </location>
</feature>
<comment type="catalytic activity">
    <reaction evidence="1 7">
        <text>a 1,2-diacyl-sn-glycero-3-phosphocholine + H2O = a 1,2-diacyl-sn-glycero-3-phosphate + choline + H(+)</text>
        <dbReference type="Rhea" id="RHEA:14445"/>
        <dbReference type="ChEBI" id="CHEBI:15354"/>
        <dbReference type="ChEBI" id="CHEBI:15377"/>
        <dbReference type="ChEBI" id="CHEBI:15378"/>
        <dbReference type="ChEBI" id="CHEBI:57643"/>
        <dbReference type="ChEBI" id="CHEBI:58608"/>
        <dbReference type="EC" id="3.1.4.4"/>
    </reaction>
</comment>
<dbReference type="InterPro" id="IPR025202">
    <property type="entry name" value="PLD-like_dom"/>
</dbReference>
<feature type="domain" description="PX" evidence="10">
    <location>
        <begin position="76"/>
        <end position="219"/>
    </location>
</feature>
<accession>A0A819S0C7</accession>
<dbReference type="InterPro" id="IPR001683">
    <property type="entry name" value="PX_dom"/>
</dbReference>
<dbReference type="PROSITE" id="PS50195">
    <property type="entry name" value="PX"/>
    <property type="match status" value="1"/>
</dbReference>
<dbReference type="GO" id="GO:0006654">
    <property type="term" value="P:phosphatidic acid biosynthetic process"/>
    <property type="evidence" value="ECO:0007669"/>
    <property type="project" value="InterPro"/>
</dbReference>
<feature type="region of interest" description="Disordered" evidence="8">
    <location>
        <begin position="1107"/>
        <end position="1141"/>
    </location>
</feature>
<dbReference type="InterPro" id="IPR036871">
    <property type="entry name" value="PX_dom_sf"/>
</dbReference>
<dbReference type="PANTHER" id="PTHR18896">
    <property type="entry name" value="PHOSPHOLIPASE D"/>
    <property type="match status" value="1"/>
</dbReference>